<comment type="domain">
    <text evidence="9">The C-terminal domain binds 2 Fe-S clusters but is otherwise mostly in an intrinsically disordered conformation.</text>
</comment>
<feature type="binding site" evidence="9">
    <location>
        <position position="147"/>
    </location>
    <ligand>
        <name>[2Fe-2S] cluster</name>
        <dbReference type="ChEBI" id="CHEBI:190135"/>
    </ligand>
</feature>
<feature type="binding site" evidence="9">
    <location>
        <position position="174"/>
    </location>
    <ligand>
        <name>[4Fe-4S] cluster</name>
        <dbReference type="ChEBI" id="CHEBI:49883"/>
    </ligand>
</feature>
<keyword evidence="6 9" id="KW-0408">Iron</keyword>
<comment type="similarity">
    <text evidence="2 9">Belongs to the anamorsin family.</text>
</comment>
<comment type="cofactor">
    <cofactor evidence="9">
        <name>[2Fe-2S] cluster</name>
        <dbReference type="ChEBI" id="CHEBI:190135"/>
    </cofactor>
</comment>
<evidence type="ECO:0000256" key="9">
    <source>
        <dbReference type="HAMAP-Rule" id="MF_03115"/>
    </source>
</evidence>
<keyword evidence="7 9" id="KW-0411">Iron-sulfur</keyword>
<feature type="domain" description="Anamorsin C-terminal" evidence="10">
    <location>
        <begin position="131"/>
        <end position="162"/>
    </location>
</feature>
<evidence type="ECO:0000256" key="3">
    <source>
        <dbReference type="ARBA" id="ARBA00022485"/>
    </source>
</evidence>
<comment type="subunit">
    <text evidence="9">Monomer.</text>
</comment>
<dbReference type="Pfam" id="PF05093">
    <property type="entry name" value="CIAPIN1"/>
    <property type="match status" value="2"/>
</dbReference>
<comment type="caution">
    <text evidence="11">The sequence shown here is derived from an EMBL/GenBank/DDBJ whole genome shotgun (WGS) entry which is preliminary data.</text>
</comment>
<dbReference type="GO" id="GO:0051539">
    <property type="term" value="F:4 iron, 4 sulfur cluster binding"/>
    <property type="evidence" value="ECO:0007669"/>
    <property type="project" value="UniProtKB-KW"/>
</dbReference>
<dbReference type="GO" id="GO:0005758">
    <property type="term" value="C:mitochondrial intermembrane space"/>
    <property type="evidence" value="ECO:0007669"/>
    <property type="project" value="UniProtKB-SubCell"/>
</dbReference>
<evidence type="ECO:0000256" key="1">
    <source>
        <dbReference type="ARBA" id="ARBA00001966"/>
    </source>
</evidence>
<evidence type="ECO:0000256" key="4">
    <source>
        <dbReference type="ARBA" id="ARBA00022490"/>
    </source>
</evidence>
<comment type="domain">
    <text evidence="9">The N-terminal domain has structural similarity with S-adenosyl-L-methionine-dependent methyltransferases, but does not bind S-adenosyl-L-methionine. It is required for correct assembly of the 2 Fe-S clusters.</text>
</comment>
<feature type="region of interest" description="Fe-S binding site A" evidence="9">
    <location>
        <begin position="133"/>
        <end position="149"/>
    </location>
</feature>
<feature type="binding site" evidence="9">
    <location>
        <position position="182"/>
    </location>
    <ligand>
        <name>[4Fe-4S] cluster</name>
        <dbReference type="ChEBI" id="CHEBI:49883"/>
    </ligand>
</feature>
<organism evidence="11 12">
    <name type="scientific">Caenorhabditis bovis</name>
    <dbReference type="NCBI Taxonomy" id="2654633"/>
    <lineage>
        <taxon>Eukaryota</taxon>
        <taxon>Metazoa</taxon>
        <taxon>Ecdysozoa</taxon>
        <taxon>Nematoda</taxon>
        <taxon>Chromadorea</taxon>
        <taxon>Rhabditida</taxon>
        <taxon>Rhabditina</taxon>
        <taxon>Rhabditomorpha</taxon>
        <taxon>Rhabditoidea</taxon>
        <taxon>Rhabditidae</taxon>
        <taxon>Peloderinae</taxon>
        <taxon>Caenorhabditis</taxon>
    </lineage>
</organism>
<dbReference type="PANTHER" id="PTHR13273:SF14">
    <property type="entry name" value="ANAMORSIN"/>
    <property type="match status" value="1"/>
</dbReference>
<evidence type="ECO:0000313" key="12">
    <source>
        <dbReference type="Proteomes" id="UP000494206"/>
    </source>
</evidence>
<name>A0A8S1ET55_9PELO</name>
<dbReference type="EMBL" id="CADEPM010000003">
    <property type="protein sequence ID" value="CAB3402659.1"/>
    <property type="molecule type" value="Genomic_DNA"/>
</dbReference>
<evidence type="ECO:0000256" key="7">
    <source>
        <dbReference type="ARBA" id="ARBA00023014"/>
    </source>
</evidence>
<dbReference type="OrthoDB" id="311633at2759"/>
<gene>
    <name evidence="11" type="ORF">CBOVIS_LOCUS5249</name>
</gene>
<evidence type="ECO:0000256" key="5">
    <source>
        <dbReference type="ARBA" id="ARBA00022723"/>
    </source>
</evidence>
<keyword evidence="12" id="KW-1185">Reference proteome</keyword>
<dbReference type="GO" id="GO:0016226">
    <property type="term" value="P:iron-sulfur cluster assembly"/>
    <property type="evidence" value="ECO:0007669"/>
    <property type="project" value="UniProtKB-UniRule"/>
</dbReference>
<reference evidence="11 12" key="1">
    <citation type="submission" date="2020-04" db="EMBL/GenBank/DDBJ databases">
        <authorList>
            <person name="Laetsch R D."/>
            <person name="Stevens L."/>
            <person name="Kumar S."/>
            <person name="Blaxter L. M."/>
        </authorList>
    </citation>
    <scope>NUCLEOTIDE SEQUENCE [LARGE SCALE GENOMIC DNA]</scope>
</reference>
<feature type="short sequence motif" description="Cx2C motif 1" evidence="9">
    <location>
        <begin position="171"/>
        <end position="174"/>
    </location>
</feature>
<dbReference type="HAMAP" id="MF_03115">
    <property type="entry name" value="Anamorsin"/>
    <property type="match status" value="1"/>
</dbReference>
<keyword evidence="9" id="KW-0001">2Fe-2S</keyword>
<dbReference type="PANTHER" id="PTHR13273">
    <property type="entry name" value="ANAMORSIN"/>
    <property type="match status" value="1"/>
</dbReference>
<dbReference type="InterPro" id="IPR046408">
    <property type="entry name" value="CIAPIN1"/>
</dbReference>
<protein>
    <recommendedName>
        <fullName evidence="9">Anamorsin homolog</fullName>
    </recommendedName>
    <alternativeName>
        <fullName evidence="9">Fe-S cluster assembly protein DRE2 homolog</fullName>
    </alternativeName>
</protein>
<keyword evidence="3 9" id="KW-0004">4Fe-4S</keyword>
<dbReference type="InterPro" id="IPR007785">
    <property type="entry name" value="Anamorsin"/>
</dbReference>
<feature type="binding site" evidence="9">
    <location>
        <position position="133"/>
    </location>
    <ligand>
        <name>[2Fe-2S] cluster</name>
        <dbReference type="ChEBI" id="CHEBI:190135"/>
    </ligand>
</feature>
<feature type="binding site" evidence="9">
    <location>
        <position position="149"/>
    </location>
    <ligand>
        <name>[2Fe-2S] cluster</name>
        <dbReference type="ChEBI" id="CHEBI:190135"/>
    </ligand>
</feature>
<evidence type="ECO:0000256" key="8">
    <source>
        <dbReference type="ARBA" id="ARBA00023128"/>
    </source>
</evidence>
<comment type="subcellular location">
    <subcellularLocation>
        <location evidence="9">Cytoplasm</location>
    </subcellularLocation>
    <subcellularLocation>
        <location evidence="9">Mitochondrion intermembrane space</location>
    </subcellularLocation>
</comment>
<feature type="binding site" evidence="9">
    <location>
        <position position="171"/>
    </location>
    <ligand>
        <name>[4Fe-4S] cluster</name>
        <dbReference type="ChEBI" id="CHEBI:49883"/>
    </ligand>
</feature>
<comment type="caution">
    <text evidence="9">Lacks conserved residue(s) required for the propagation of feature annotation.</text>
</comment>
<comment type="function">
    <text evidence="9">Component of the cytosolic iron-sulfur (Fe-S) protein assembly (CIA) machinery. Required for the maturation of extramitochondrial Fe-S proteins. Part of an electron transfer chain functioning in an early step of cytosolic Fe-S biogenesis, facilitating the de novo assembly of a [4Fe-4S] cluster on the cytosolic Fe-S scaffold complex. Electrons are transferred from NADPH via a FAD- and FMN-containing diflavin oxidoreductase. Together with the diflavin oxidoreductase, also required for the assembly of the diferric tyrosyl radical cofactor of ribonucleotide reductase (RNR), probably by providing electrons for reduction during radical cofactor maturation in the catalytic small subunit.</text>
</comment>
<feature type="region of interest" description="Fe-S binding site B" evidence="9">
    <location>
        <begin position="171"/>
        <end position="185"/>
    </location>
</feature>
<accession>A0A8S1ET55</accession>
<dbReference type="GO" id="GO:0051537">
    <property type="term" value="F:2 iron, 2 sulfur cluster binding"/>
    <property type="evidence" value="ECO:0007669"/>
    <property type="project" value="UniProtKB-UniRule"/>
</dbReference>
<keyword evidence="4 9" id="KW-0963">Cytoplasm</keyword>
<feature type="domain" description="Anamorsin C-terminal" evidence="10">
    <location>
        <begin position="164"/>
        <end position="201"/>
    </location>
</feature>
<dbReference type="Proteomes" id="UP000494206">
    <property type="component" value="Unassembled WGS sequence"/>
</dbReference>
<feature type="short sequence motif" description="Cx2C motif 2" evidence="9">
    <location>
        <begin position="182"/>
        <end position="185"/>
    </location>
</feature>
<dbReference type="GO" id="GO:0009055">
    <property type="term" value="F:electron transfer activity"/>
    <property type="evidence" value="ECO:0007669"/>
    <property type="project" value="UniProtKB-UniRule"/>
</dbReference>
<feature type="binding site" evidence="9">
    <location>
        <position position="144"/>
    </location>
    <ligand>
        <name>[2Fe-2S] cluster</name>
        <dbReference type="ChEBI" id="CHEBI:190135"/>
    </ligand>
</feature>
<evidence type="ECO:0000313" key="11">
    <source>
        <dbReference type="EMBL" id="CAB3402659.1"/>
    </source>
</evidence>
<dbReference type="AlphaFoldDB" id="A0A8S1ET55"/>
<dbReference type="GO" id="GO:0046872">
    <property type="term" value="F:metal ion binding"/>
    <property type="evidence" value="ECO:0007669"/>
    <property type="project" value="UniProtKB-KW"/>
</dbReference>
<evidence type="ECO:0000256" key="2">
    <source>
        <dbReference type="ARBA" id="ARBA00008169"/>
    </source>
</evidence>
<feature type="binding site" evidence="9">
    <location>
        <position position="185"/>
    </location>
    <ligand>
        <name>[4Fe-4S] cluster</name>
        <dbReference type="ChEBI" id="CHEBI:49883"/>
    </ligand>
</feature>
<sequence length="207" mass="22527">MCDKLNWTVDQEVLVLVQDKVADSKFTYAIIEASDATVLEKLTAFAFDILQPNSEAIVYFNDAAVASRKSRIAGFIVENGELPVIAKKTSSMGEKFTLKLPQAVDEDELIDEDALLEDDDFKKPTEAELKAGCNSEEGKKKRACKNCTCGLAEQEQNEKIANIASAPKSSCGNCALGDAFRCATCPYLGQPPFKPGETVKLANVDDF</sequence>
<comment type="domain">
    <text evidence="9">The twin Cx2C motifs are involved in the recognition by the mitochondrial MIA40-ERV1 disulfide relay system. The formation of 2 disulfide bonds in the Cx2C motifs through dithiol/disulfide exchange reactions effectively traps the protein in the mitochondrial intermembrane space.</text>
</comment>
<evidence type="ECO:0000259" key="10">
    <source>
        <dbReference type="Pfam" id="PF05093"/>
    </source>
</evidence>
<proteinExistence type="inferred from homology"/>
<keyword evidence="5 9" id="KW-0479">Metal-binding</keyword>
<evidence type="ECO:0000256" key="6">
    <source>
        <dbReference type="ARBA" id="ARBA00023004"/>
    </source>
</evidence>
<comment type="cofactor">
    <cofactor evidence="1 9">
        <name>[4Fe-4S] cluster</name>
        <dbReference type="ChEBI" id="CHEBI:49883"/>
    </cofactor>
</comment>
<keyword evidence="8 9" id="KW-0496">Mitochondrion</keyword>